<dbReference type="AlphaFoldDB" id="D3DMN1"/>
<accession>D3DMN1</accession>
<feature type="transmembrane region" description="Helical" evidence="1">
    <location>
        <begin position="14"/>
        <end position="35"/>
    </location>
</feature>
<dbReference type="EMBL" id="BT120197">
    <property type="protein sequence ID" value="ADB91445.1"/>
    <property type="molecule type" value="mRNA"/>
</dbReference>
<gene>
    <name evidence="2" type="primary">CG42400-RC</name>
</gene>
<name>D3DMN1_DROME</name>
<keyword evidence="1" id="KW-0472">Membrane</keyword>
<reference evidence="2" key="1">
    <citation type="submission" date="2010-01" db="EMBL/GenBank/DDBJ databases">
        <authorList>
            <person name="Carlson J."/>
            <person name="Booth B."/>
            <person name="Frise E."/>
            <person name="Sandler J."/>
            <person name="Wan K."/>
            <person name="Yu C."/>
            <person name="Celniker S."/>
        </authorList>
    </citation>
    <scope>NUCLEOTIDE SEQUENCE</scope>
</reference>
<evidence type="ECO:0000313" key="2">
    <source>
        <dbReference type="EMBL" id="ADB91445.1"/>
    </source>
</evidence>
<keyword evidence="1" id="KW-0812">Transmembrane</keyword>
<evidence type="ECO:0000256" key="1">
    <source>
        <dbReference type="SAM" id="Phobius"/>
    </source>
</evidence>
<sequence>MRWSAAGGDNNRNWYYVLIAFLCDGCSLEVVEFVVKELANIPW</sequence>
<protein>
    <submittedName>
        <fullName evidence="2">MIP16134p</fullName>
    </submittedName>
</protein>
<organism evidence="2">
    <name type="scientific">Drosophila melanogaster</name>
    <name type="common">Fruit fly</name>
    <dbReference type="NCBI Taxonomy" id="7227"/>
    <lineage>
        <taxon>Eukaryota</taxon>
        <taxon>Metazoa</taxon>
        <taxon>Ecdysozoa</taxon>
        <taxon>Arthropoda</taxon>
        <taxon>Hexapoda</taxon>
        <taxon>Insecta</taxon>
        <taxon>Pterygota</taxon>
        <taxon>Neoptera</taxon>
        <taxon>Endopterygota</taxon>
        <taxon>Diptera</taxon>
        <taxon>Brachycera</taxon>
        <taxon>Muscomorpha</taxon>
        <taxon>Ephydroidea</taxon>
        <taxon>Drosophilidae</taxon>
        <taxon>Drosophila</taxon>
        <taxon>Sophophora</taxon>
    </lineage>
</organism>
<keyword evidence="1" id="KW-1133">Transmembrane helix</keyword>
<proteinExistence type="evidence at transcript level"/>